<proteinExistence type="predicted"/>
<dbReference type="GO" id="GO:0019867">
    <property type="term" value="C:outer membrane"/>
    <property type="evidence" value="ECO:0007669"/>
    <property type="project" value="InterPro"/>
</dbReference>
<keyword evidence="4" id="KW-0961">Cell wall biogenesis/degradation</keyword>
<dbReference type="RefSeq" id="WP_145204872.1">
    <property type="nucleotide sequence ID" value="NZ_CP036434.1"/>
</dbReference>
<dbReference type="Gene3D" id="2.40.240.50">
    <property type="entry name" value="Barwin-like endoglucanases"/>
    <property type="match status" value="1"/>
</dbReference>
<dbReference type="GO" id="GO:0009253">
    <property type="term" value="P:peptidoglycan catabolic process"/>
    <property type="evidence" value="ECO:0007669"/>
    <property type="project" value="TreeGrafter"/>
</dbReference>
<name>A0A518F0F0_9BACT</name>
<evidence type="ECO:0000256" key="4">
    <source>
        <dbReference type="ARBA" id="ARBA00023316"/>
    </source>
</evidence>
<dbReference type="Proteomes" id="UP000320390">
    <property type="component" value="Chromosome"/>
</dbReference>
<dbReference type="InterPro" id="IPR010611">
    <property type="entry name" value="3D_dom"/>
</dbReference>
<sequence>MNRLFDRLLTLTASCVVCLSACQTYRPVRTTVEVDYGRALPVGADALIRLGPGDPVPDLTGCWVRREEILPVLDLSLAFTRSKHAAQFFPIEGISQERAILSLERMADLLETTASAADFQRAFEEEFDVYMSAGWDGRGGGVLFTGYCTPLLPGSLQRTARFQYPLHALPPDLIKAKDGTTLGQETRAGLRPYPKRREILSDPAYRNLEIVWLEDPVDAYIAHVNGSAFVELENGDIARFGYAGKNGQPYTSLGKALIEAGEVPADEMSLAAIRRWADRTDPARIQGFLDRNESYVFFTPIKGNPHGSLNLPVTAERSLATDKTLFPRGAIVFVDTELPTPQGGLVPFQQMMFDQDTGGAIRTAGRADIYMGVGHRAEQLSGAIQSPGQMYYLFLK</sequence>
<dbReference type="Pfam" id="PF06725">
    <property type="entry name" value="3D"/>
    <property type="match status" value="1"/>
</dbReference>
<dbReference type="GO" id="GO:0004553">
    <property type="term" value="F:hydrolase activity, hydrolyzing O-glycosyl compounds"/>
    <property type="evidence" value="ECO:0007669"/>
    <property type="project" value="InterPro"/>
</dbReference>
<dbReference type="OrthoDB" id="9783686at2"/>
<evidence type="ECO:0000256" key="5">
    <source>
        <dbReference type="ARBA" id="ARBA00030918"/>
    </source>
</evidence>
<dbReference type="SMART" id="SM00925">
    <property type="entry name" value="MltA"/>
    <property type="match status" value="1"/>
</dbReference>
<evidence type="ECO:0000256" key="1">
    <source>
        <dbReference type="ARBA" id="ARBA00001420"/>
    </source>
</evidence>
<dbReference type="GO" id="GO:0009254">
    <property type="term" value="P:peptidoglycan turnover"/>
    <property type="evidence" value="ECO:0007669"/>
    <property type="project" value="InterPro"/>
</dbReference>
<dbReference type="EMBL" id="CP036434">
    <property type="protein sequence ID" value="QDV09816.1"/>
    <property type="molecule type" value="Genomic_DNA"/>
</dbReference>
<dbReference type="PANTHER" id="PTHR30124">
    <property type="entry name" value="MEMBRANE-BOUND LYTIC MUREIN TRANSGLYCOSYLASE A"/>
    <property type="match status" value="1"/>
</dbReference>
<dbReference type="CDD" id="cd14668">
    <property type="entry name" value="mlta_B"/>
    <property type="match status" value="1"/>
</dbReference>
<dbReference type="InterPro" id="IPR036908">
    <property type="entry name" value="RlpA-like_sf"/>
</dbReference>
<accession>A0A518F0F0</accession>
<comment type="catalytic activity">
    <reaction evidence="1">
        <text>Exolytic cleavage of the (1-&gt;4)-beta-glycosidic linkage between N-acetylmuramic acid (MurNAc) and N-acetylglucosamine (GlcNAc) residues in peptidoglycan, from either the reducing or the non-reducing ends of the peptidoglycan chains, with concomitant formation of a 1,6-anhydrobond in the MurNAc residue.</text>
        <dbReference type="EC" id="4.2.2.n1"/>
    </reaction>
</comment>
<keyword evidence="8" id="KW-1185">Reference proteome</keyword>
<evidence type="ECO:0000313" key="7">
    <source>
        <dbReference type="EMBL" id="QDV09816.1"/>
    </source>
</evidence>
<dbReference type="Gene3D" id="2.40.40.10">
    <property type="entry name" value="RlpA-like domain"/>
    <property type="match status" value="1"/>
</dbReference>
<reference evidence="7 8" key="1">
    <citation type="submission" date="2019-02" db="EMBL/GenBank/DDBJ databases">
        <title>Deep-cultivation of Planctomycetes and their phenomic and genomic characterization uncovers novel biology.</title>
        <authorList>
            <person name="Wiegand S."/>
            <person name="Jogler M."/>
            <person name="Boedeker C."/>
            <person name="Pinto D."/>
            <person name="Vollmers J."/>
            <person name="Rivas-Marin E."/>
            <person name="Kohn T."/>
            <person name="Peeters S.H."/>
            <person name="Heuer A."/>
            <person name="Rast P."/>
            <person name="Oberbeckmann S."/>
            <person name="Bunk B."/>
            <person name="Jeske O."/>
            <person name="Meyerdierks A."/>
            <person name="Storesund J.E."/>
            <person name="Kallscheuer N."/>
            <person name="Luecker S."/>
            <person name="Lage O.M."/>
            <person name="Pohl T."/>
            <person name="Merkel B.J."/>
            <person name="Hornburger P."/>
            <person name="Mueller R.-W."/>
            <person name="Bruemmer F."/>
            <person name="Labrenz M."/>
            <person name="Spormann A.M."/>
            <person name="Op den Camp H."/>
            <person name="Overmann J."/>
            <person name="Amann R."/>
            <person name="Jetten M.S.M."/>
            <person name="Mascher T."/>
            <person name="Medema M.H."/>
            <person name="Devos D.P."/>
            <person name="Kaster A.-K."/>
            <person name="Ovreas L."/>
            <person name="Rohde M."/>
            <person name="Galperin M.Y."/>
            <person name="Jogler C."/>
        </authorList>
    </citation>
    <scope>NUCLEOTIDE SEQUENCE [LARGE SCALE GENOMIC DNA]</scope>
    <source>
        <strain evidence="7 8">Poly30</strain>
    </source>
</reference>
<dbReference type="CDD" id="cd14485">
    <property type="entry name" value="mltA_like_LT_A"/>
    <property type="match status" value="1"/>
</dbReference>
<dbReference type="Pfam" id="PF03562">
    <property type="entry name" value="MltA"/>
    <property type="match status" value="1"/>
</dbReference>
<dbReference type="PIRSF" id="PIRSF019422">
    <property type="entry name" value="MltA"/>
    <property type="match status" value="1"/>
</dbReference>
<dbReference type="GO" id="GO:0071555">
    <property type="term" value="P:cell wall organization"/>
    <property type="evidence" value="ECO:0007669"/>
    <property type="project" value="UniProtKB-KW"/>
</dbReference>
<dbReference type="InterPro" id="IPR026044">
    <property type="entry name" value="MltA"/>
</dbReference>
<feature type="domain" description="Lytic transglycosylase MltA" evidence="6">
    <location>
        <begin position="151"/>
        <end position="299"/>
    </location>
</feature>
<evidence type="ECO:0000256" key="2">
    <source>
        <dbReference type="ARBA" id="ARBA00012587"/>
    </source>
</evidence>
<evidence type="ECO:0000313" key="8">
    <source>
        <dbReference type="Proteomes" id="UP000320390"/>
    </source>
</evidence>
<evidence type="ECO:0000256" key="3">
    <source>
        <dbReference type="ARBA" id="ARBA00023239"/>
    </source>
</evidence>
<keyword evidence="3 7" id="KW-0456">Lyase</keyword>
<dbReference type="InterPro" id="IPR005300">
    <property type="entry name" value="MltA_B"/>
</dbReference>
<organism evidence="7 8">
    <name type="scientific">Saltatorellus ferox</name>
    <dbReference type="NCBI Taxonomy" id="2528018"/>
    <lineage>
        <taxon>Bacteria</taxon>
        <taxon>Pseudomonadati</taxon>
        <taxon>Planctomycetota</taxon>
        <taxon>Planctomycetia</taxon>
        <taxon>Planctomycetia incertae sedis</taxon>
        <taxon>Saltatorellus</taxon>
    </lineage>
</organism>
<dbReference type="AlphaFoldDB" id="A0A518F0F0"/>
<evidence type="ECO:0000259" key="6">
    <source>
        <dbReference type="SMART" id="SM00925"/>
    </source>
</evidence>
<dbReference type="PANTHER" id="PTHR30124:SF0">
    <property type="entry name" value="MEMBRANE-BOUND LYTIC MUREIN TRANSGLYCOSYLASE A"/>
    <property type="match status" value="1"/>
</dbReference>
<gene>
    <name evidence="7" type="primary">mltA</name>
    <name evidence="7" type="ORF">Poly30_53760</name>
</gene>
<dbReference type="EC" id="4.2.2.n1" evidence="2"/>
<protein>
    <recommendedName>
        <fullName evidence="2">peptidoglycan lytic exotransglycosylase</fullName>
        <ecNumber evidence="2">4.2.2.n1</ecNumber>
    </recommendedName>
    <alternativeName>
        <fullName evidence="5">Murein hydrolase A</fullName>
    </alternativeName>
</protein>
<dbReference type="SUPFAM" id="SSF50685">
    <property type="entry name" value="Barwin-like endoglucanases"/>
    <property type="match status" value="1"/>
</dbReference>
<dbReference type="GO" id="GO:0008933">
    <property type="term" value="F:peptidoglycan lytic transglycosylase activity"/>
    <property type="evidence" value="ECO:0007669"/>
    <property type="project" value="TreeGrafter"/>
</dbReference>